<sequence>MMSAPVVKIVIAMTVGMVIGAGVVTLLDSQHTMVDTQKSAADEKKPLYWVAPMDANYRRDQPGKSPMGMDLVPVYEESQGEDKFGPGVVKISPHVVNNLGVRTAKVTLGALQQDINTVGYVQYDEHRLVHIHPRVDGWVDNLYVKAVGDEVEQGQALYDLYSPELVNAQKEMLVALNQADQQLIEAATKRLRALKMSTDFIEQLIKTKQVRQTVTFYTPQSGVVKNLKIREGYYVQPGTTMMSIGQLDHVWVEVEVFGREASLIKVGLPVEMTLDYLPNRSWQGLVDYVYPSLEASNRTLRVRLKFTNTDKALKPNMFARVKIKSESTQNTLLVPKESVIRTGAQNRVVLALGEGQFKSVAVEIGRIDETHIEIISGLNEDETVVTSAQFLIDSESSKSSDFKRMTFDDKPKSVWMQGEVHSVTEQSRQINVTHGPVDAWNWPEMTMDFDVGQEVDLDALKAGQTLHFEVTQLGSGSYQVTGIHIMAEPHIPMATVKGVINHVSHQDRTVNISREAIEKWNRAAATMDFVVDESLPLADFKVAQEITFTFEVRDDLVIVDIKDVNSGEHNAHAGH</sequence>
<evidence type="ECO:0000259" key="5">
    <source>
        <dbReference type="Pfam" id="PF25869"/>
    </source>
</evidence>
<dbReference type="GO" id="GO:0016020">
    <property type="term" value="C:membrane"/>
    <property type="evidence" value="ECO:0007669"/>
    <property type="project" value="InterPro"/>
</dbReference>
<dbReference type="Gene3D" id="2.40.30.170">
    <property type="match status" value="1"/>
</dbReference>
<evidence type="ECO:0000259" key="4">
    <source>
        <dbReference type="Pfam" id="PF19335"/>
    </source>
</evidence>
<keyword evidence="2" id="KW-0813">Transport</keyword>
<dbReference type="InterPro" id="IPR058649">
    <property type="entry name" value="CzcB_C"/>
</dbReference>
<dbReference type="Gene3D" id="2.40.50.100">
    <property type="match status" value="1"/>
</dbReference>
<gene>
    <name evidence="9" type="ORF">N476_08760</name>
</gene>
<keyword evidence="3" id="KW-1133">Transmembrane helix</keyword>
<feature type="domain" description="CusB-like barrel-sandwich hybrid" evidence="6">
    <location>
        <begin position="129"/>
        <end position="244"/>
    </location>
</feature>
<keyword evidence="3" id="KW-0812">Transmembrane</keyword>
<evidence type="ECO:0000259" key="8">
    <source>
        <dbReference type="Pfam" id="PF25975"/>
    </source>
</evidence>
<name>A0A167FXS4_9GAMM</name>
<keyword evidence="3" id="KW-0472">Membrane</keyword>
<dbReference type="GO" id="GO:0030288">
    <property type="term" value="C:outer membrane-bounded periplasmic space"/>
    <property type="evidence" value="ECO:0007669"/>
    <property type="project" value="TreeGrafter"/>
</dbReference>
<reference evidence="9 10" key="1">
    <citation type="submission" date="2013-07" db="EMBL/GenBank/DDBJ databases">
        <title>Comparative Genomic and Metabolomic Analysis of Twelve Strains of Pseudoalteromonas luteoviolacea.</title>
        <authorList>
            <person name="Vynne N.G."/>
            <person name="Mansson M."/>
            <person name="Gram L."/>
        </authorList>
    </citation>
    <scope>NUCLEOTIDE SEQUENCE [LARGE SCALE GENOMIC DNA]</scope>
    <source>
        <strain evidence="9 10">H33</strain>
    </source>
</reference>
<dbReference type="InterPro" id="IPR058791">
    <property type="entry name" value="3HB_CusB"/>
</dbReference>
<dbReference type="FunFam" id="2.40.30.170:FF:000010">
    <property type="entry name" value="Efflux RND transporter periplasmic adaptor subunit"/>
    <property type="match status" value="1"/>
</dbReference>
<dbReference type="NCBIfam" id="TIGR01730">
    <property type="entry name" value="RND_mfp"/>
    <property type="match status" value="1"/>
</dbReference>
<dbReference type="Pfam" id="PF25869">
    <property type="entry name" value="3HB_CusB"/>
    <property type="match status" value="1"/>
</dbReference>
<dbReference type="GO" id="GO:0060003">
    <property type="term" value="P:copper ion export"/>
    <property type="evidence" value="ECO:0007669"/>
    <property type="project" value="TreeGrafter"/>
</dbReference>
<evidence type="ECO:0000313" key="10">
    <source>
        <dbReference type="Proteomes" id="UP000076503"/>
    </source>
</evidence>
<proteinExistence type="inferred from homology"/>
<dbReference type="InterPro" id="IPR042230">
    <property type="entry name" value="CusF_sf"/>
</dbReference>
<dbReference type="InterPro" id="IPR058792">
    <property type="entry name" value="Beta-barrel_RND_2"/>
</dbReference>
<dbReference type="InterPro" id="IPR051909">
    <property type="entry name" value="MFP_Cation_Efflux"/>
</dbReference>
<evidence type="ECO:0000256" key="3">
    <source>
        <dbReference type="SAM" id="Phobius"/>
    </source>
</evidence>
<dbReference type="Gene3D" id="2.40.420.20">
    <property type="match status" value="1"/>
</dbReference>
<feature type="transmembrane region" description="Helical" evidence="3">
    <location>
        <begin position="6"/>
        <end position="27"/>
    </location>
</feature>
<dbReference type="Gene3D" id="2.40.50.320">
    <property type="entry name" value="Copper binding periplasmic protein CusF"/>
    <property type="match status" value="2"/>
</dbReference>
<dbReference type="InterPro" id="IPR058790">
    <property type="entry name" value="BSH_CusB"/>
</dbReference>
<dbReference type="EMBL" id="AUXZ01000046">
    <property type="protein sequence ID" value="KZN53350.1"/>
    <property type="molecule type" value="Genomic_DNA"/>
</dbReference>
<dbReference type="Pfam" id="PF25975">
    <property type="entry name" value="CzcB_C"/>
    <property type="match status" value="1"/>
</dbReference>
<dbReference type="Pfam" id="PF11604">
    <property type="entry name" value="CusF_Ec"/>
    <property type="match status" value="2"/>
</dbReference>
<feature type="domain" description="Heavy metal binding" evidence="4">
    <location>
        <begin position="48"/>
        <end position="74"/>
    </location>
</feature>
<dbReference type="GO" id="GO:0046914">
    <property type="term" value="F:transition metal ion binding"/>
    <property type="evidence" value="ECO:0007669"/>
    <property type="project" value="TreeGrafter"/>
</dbReference>
<dbReference type="SUPFAM" id="SSF111369">
    <property type="entry name" value="HlyD-like secretion proteins"/>
    <property type="match status" value="1"/>
</dbReference>
<dbReference type="Pfam" id="PF25919">
    <property type="entry name" value="BSH_CusB"/>
    <property type="match status" value="1"/>
</dbReference>
<dbReference type="Gene3D" id="6.10.140.730">
    <property type="match status" value="1"/>
</dbReference>
<feature type="domain" description="CusB-like three alpha-helical bundle" evidence="5">
    <location>
        <begin position="164"/>
        <end position="212"/>
    </location>
</feature>
<evidence type="ECO:0000256" key="1">
    <source>
        <dbReference type="ARBA" id="ARBA00009477"/>
    </source>
</evidence>
<feature type="domain" description="CzcB-like C-terminal circularly permuted SH3-like" evidence="8">
    <location>
        <begin position="334"/>
        <end position="392"/>
    </location>
</feature>
<evidence type="ECO:0000256" key="2">
    <source>
        <dbReference type="ARBA" id="ARBA00022448"/>
    </source>
</evidence>
<protein>
    <submittedName>
        <fullName evidence="9">Uncharacterized protein</fullName>
    </submittedName>
</protein>
<evidence type="ECO:0000259" key="6">
    <source>
        <dbReference type="Pfam" id="PF25919"/>
    </source>
</evidence>
<dbReference type="InterPro" id="IPR021647">
    <property type="entry name" value="CusF_Ec"/>
</dbReference>
<dbReference type="InterPro" id="IPR006143">
    <property type="entry name" value="RND_pump_MFP"/>
</dbReference>
<organism evidence="9 10">
    <name type="scientific">Pseudoalteromonas luteoviolacea H33</name>
    <dbReference type="NCBI Taxonomy" id="1365251"/>
    <lineage>
        <taxon>Bacteria</taxon>
        <taxon>Pseudomonadati</taxon>
        <taxon>Pseudomonadota</taxon>
        <taxon>Gammaproteobacteria</taxon>
        <taxon>Alteromonadales</taxon>
        <taxon>Pseudoalteromonadaceae</taxon>
        <taxon>Pseudoalteromonas</taxon>
    </lineage>
</organism>
<dbReference type="InterPro" id="IPR045800">
    <property type="entry name" value="HMBD"/>
</dbReference>
<dbReference type="PANTHER" id="PTHR30097:SF15">
    <property type="entry name" value="CATION EFFLUX SYSTEM PROTEIN CUSB"/>
    <property type="match status" value="1"/>
</dbReference>
<dbReference type="AlphaFoldDB" id="A0A167FXS4"/>
<dbReference type="PANTHER" id="PTHR30097">
    <property type="entry name" value="CATION EFFLUX SYSTEM PROTEIN CUSB"/>
    <property type="match status" value="1"/>
</dbReference>
<dbReference type="Pfam" id="PF25954">
    <property type="entry name" value="Beta-barrel_RND_2"/>
    <property type="match status" value="1"/>
</dbReference>
<evidence type="ECO:0000313" key="9">
    <source>
        <dbReference type="EMBL" id="KZN53350.1"/>
    </source>
</evidence>
<feature type="domain" description="CusB-like beta-barrel" evidence="7">
    <location>
        <begin position="250"/>
        <end position="326"/>
    </location>
</feature>
<evidence type="ECO:0000259" key="7">
    <source>
        <dbReference type="Pfam" id="PF25954"/>
    </source>
</evidence>
<dbReference type="GO" id="GO:0015679">
    <property type="term" value="P:plasma membrane copper ion transport"/>
    <property type="evidence" value="ECO:0007669"/>
    <property type="project" value="TreeGrafter"/>
</dbReference>
<accession>A0A167FXS4</accession>
<dbReference type="Pfam" id="PF19335">
    <property type="entry name" value="HMBD"/>
    <property type="match status" value="1"/>
</dbReference>
<dbReference type="GO" id="GO:0022857">
    <property type="term" value="F:transmembrane transporter activity"/>
    <property type="evidence" value="ECO:0007669"/>
    <property type="project" value="InterPro"/>
</dbReference>
<dbReference type="Proteomes" id="UP000076503">
    <property type="component" value="Unassembled WGS sequence"/>
</dbReference>
<comment type="similarity">
    <text evidence="1">Belongs to the membrane fusion protein (MFP) (TC 8.A.1) family.</text>
</comment>
<comment type="caution">
    <text evidence="9">The sequence shown here is derived from an EMBL/GenBank/DDBJ whole genome shotgun (WGS) entry which is preliminary data.</text>
</comment>
<dbReference type="PATRIC" id="fig|1365251.3.peg.672"/>